<dbReference type="EMBL" id="BJYL01000038">
    <property type="protein sequence ID" value="GEN84512.1"/>
    <property type="molecule type" value="Genomic_DNA"/>
</dbReference>
<dbReference type="Proteomes" id="UP000321901">
    <property type="component" value="Unassembled WGS sequence"/>
</dbReference>
<name>A0A511ZAP5_9BACL</name>
<evidence type="ECO:0000313" key="3">
    <source>
        <dbReference type="Proteomes" id="UP000321901"/>
    </source>
</evidence>
<comment type="caution">
    <text evidence="2">The sequence shown here is derived from an EMBL/GenBank/DDBJ whole genome shotgun (WGS) entry which is preliminary data.</text>
</comment>
<proteinExistence type="predicted"/>
<dbReference type="RefSeq" id="WP_147059420.1">
    <property type="nucleotide sequence ID" value="NZ_BJYL01000038.1"/>
</dbReference>
<keyword evidence="1" id="KW-1133">Transmembrane helix</keyword>
<keyword evidence="3" id="KW-1185">Reference proteome</keyword>
<keyword evidence="1" id="KW-0812">Transmembrane</keyword>
<sequence>MKRMNYLGLFGVISFNVIVFSGIAAAVAGLLFALWTIAISFIVSPVLLVIVNVLELQQFNVLQTVLSLILFLIGIGLAPLAMKVTRYLGAMFVKYVEYNKKAIFKTPDTSTIY</sequence>
<gene>
    <name evidence="2" type="ORF">SLU01_28240</name>
</gene>
<evidence type="ECO:0008006" key="4">
    <source>
        <dbReference type="Google" id="ProtNLM"/>
    </source>
</evidence>
<evidence type="ECO:0000256" key="1">
    <source>
        <dbReference type="SAM" id="Phobius"/>
    </source>
</evidence>
<dbReference type="AlphaFoldDB" id="A0A511ZAP5"/>
<dbReference type="OrthoDB" id="9812495at2"/>
<feature type="transmembrane region" description="Helical" evidence="1">
    <location>
        <begin position="7"/>
        <end position="26"/>
    </location>
</feature>
<organism evidence="2 3">
    <name type="scientific">Sporosarcina luteola</name>
    <dbReference type="NCBI Taxonomy" id="582850"/>
    <lineage>
        <taxon>Bacteria</taxon>
        <taxon>Bacillati</taxon>
        <taxon>Bacillota</taxon>
        <taxon>Bacilli</taxon>
        <taxon>Bacillales</taxon>
        <taxon>Caryophanaceae</taxon>
        <taxon>Sporosarcina</taxon>
    </lineage>
</organism>
<protein>
    <recommendedName>
        <fullName evidence="4">DUF1700 domain-containing protein</fullName>
    </recommendedName>
</protein>
<accession>A0A511ZAP5</accession>
<evidence type="ECO:0000313" key="2">
    <source>
        <dbReference type="EMBL" id="GEN84512.1"/>
    </source>
</evidence>
<reference evidence="2 3" key="1">
    <citation type="submission" date="2019-07" db="EMBL/GenBank/DDBJ databases">
        <title>Whole genome shotgun sequence of Sporosarcina luteola NBRC 105378.</title>
        <authorList>
            <person name="Hosoyama A."/>
            <person name="Uohara A."/>
            <person name="Ohji S."/>
            <person name="Ichikawa N."/>
        </authorList>
    </citation>
    <scope>NUCLEOTIDE SEQUENCE [LARGE SCALE GENOMIC DNA]</scope>
    <source>
        <strain evidence="2 3">NBRC 105378</strain>
    </source>
</reference>
<feature type="transmembrane region" description="Helical" evidence="1">
    <location>
        <begin position="32"/>
        <end position="54"/>
    </location>
</feature>
<keyword evidence="1" id="KW-0472">Membrane</keyword>
<feature type="transmembrane region" description="Helical" evidence="1">
    <location>
        <begin position="61"/>
        <end position="82"/>
    </location>
</feature>